<reference evidence="1" key="1">
    <citation type="submission" date="2018-05" db="EMBL/GenBank/DDBJ databases">
        <authorList>
            <person name="Lanie J.A."/>
            <person name="Ng W.-L."/>
            <person name="Kazmierczak K.M."/>
            <person name="Andrzejewski T.M."/>
            <person name="Davidsen T.M."/>
            <person name="Wayne K.J."/>
            <person name="Tettelin H."/>
            <person name="Glass J.I."/>
            <person name="Rusch D."/>
            <person name="Podicherti R."/>
            <person name="Tsui H.-C.T."/>
            <person name="Winkler M.E."/>
        </authorList>
    </citation>
    <scope>NUCLEOTIDE SEQUENCE</scope>
</reference>
<accession>A0A383DAK7</accession>
<dbReference type="EMBL" id="UINC01215719">
    <property type="protein sequence ID" value="SVE41546.1"/>
    <property type="molecule type" value="Genomic_DNA"/>
</dbReference>
<protein>
    <submittedName>
        <fullName evidence="1">Uncharacterized protein</fullName>
    </submittedName>
</protein>
<proteinExistence type="predicted"/>
<name>A0A383DAK7_9ZZZZ</name>
<organism evidence="1">
    <name type="scientific">marine metagenome</name>
    <dbReference type="NCBI Taxonomy" id="408172"/>
    <lineage>
        <taxon>unclassified sequences</taxon>
        <taxon>metagenomes</taxon>
        <taxon>ecological metagenomes</taxon>
    </lineage>
</organism>
<dbReference type="AlphaFoldDB" id="A0A383DAK7"/>
<gene>
    <name evidence="1" type="ORF">METZ01_LOCUS494400</name>
</gene>
<evidence type="ECO:0000313" key="1">
    <source>
        <dbReference type="EMBL" id="SVE41546.1"/>
    </source>
</evidence>
<sequence length="78" mass="8923">MSEQDELTEMPERRNAPRTCLSCNHCTVCKAYETVVIAFTQINKQNDKFLKLPMKAEDIAIGCSQYQVIIPTKPEFGR</sequence>